<dbReference type="AlphaFoldDB" id="Q14075"/>
<feature type="compositionally biased region" description="Basic residues" evidence="1">
    <location>
        <begin position="82"/>
        <end position="91"/>
    </location>
</feature>
<evidence type="ECO:0000313" key="2">
    <source>
        <dbReference type="EMBL" id="AAA74373.1"/>
    </source>
</evidence>
<name>Q14075_HUMAN</name>
<feature type="non-terminal residue" evidence="2">
    <location>
        <position position="91"/>
    </location>
</feature>
<feature type="region of interest" description="Disordered" evidence="1">
    <location>
        <begin position="68"/>
        <end position="91"/>
    </location>
</feature>
<organism evidence="2">
    <name type="scientific">Homo sapiens</name>
    <name type="common">Human</name>
    <dbReference type="NCBI Taxonomy" id="9606"/>
    <lineage>
        <taxon>Eukaryota</taxon>
        <taxon>Metazoa</taxon>
        <taxon>Chordata</taxon>
        <taxon>Craniata</taxon>
        <taxon>Vertebrata</taxon>
        <taxon>Euteleostomi</taxon>
        <taxon>Mammalia</taxon>
        <taxon>Eutheria</taxon>
        <taxon>Euarchontoglires</taxon>
        <taxon>Primates</taxon>
        <taxon>Haplorrhini</taxon>
        <taxon>Catarrhini</taxon>
        <taxon>Hominidae</taxon>
        <taxon>Homo</taxon>
    </lineage>
</organism>
<accession>Q14075</accession>
<sequence>PAATVCVCGRSQPPSVAPKPRLGCLVGLELKMSQSLSGKRKTETALVAAGLKQQLGYEAKPDGEIFTPASPDGSETGLAGARIHKSRRVLG</sequence>
<dbReference type="EMBL" id="L34001">
    <property type="protein sequence ID" value="AAA74373.1"/>
    <property type="molecule type" value="Genomic_DNA"/>
</dbReference>
<evidence type="ECO:0000256" key="1">
    <source>
        <dbReference type="SAM" id="MobiDB-lite"/>
    </source>
</evidence>
<protein>
    <submittedName>
        <fullName evidence="2">(clone S25) gene from CpG-enriched DNA</fullName>
    </submittedName>
</protein>
<proteinExistence type="predicted"/>
<feature type="non-terminal residue" evidence="2">
    <location>
        <position position="1"/>
    </location>
</feature>
<reference evidence="2" key="1">
    <citation type="journal article" date="1994" name="Hum. Mol. Genet.">
        <title>Selection of cDNAs using chromosome-specific genomic clones: application to human chromosome 13.</title>
        <authorList>
            <person name="Bonaldo M.F."/>
            <person name="Yu M.T."/>
            <person name="Jelenc P."/>
            <person name="Brown S."/>
            <person name="Su L."/>
            <person name="Lawton L."/>
            <person name="Deaven L."/>
            <person name="Efstratiadis A."/>
            <person name="Warburton D."/>
            <person name="Soares M.B."/>
        </authorList>
    </citation>
    <scope>NUCLEOTIDE SEQUENCE</scope>
</reference>